<dbReference type="OrthoDB" id="6381807at2759"/>
<dbReference type="InParanoid" id="A0A1V9XJH3"/>
<proteinExistence type="predicted"/>
<organism evidence="1 2">
    <name type="scientific">Tropilaelaps mercedesae</name>
    <dbReference type="NCBI Taxonomy" id="418985"/>
    <lineage>
        <taxon>Eukaryota</taxon>
        <taxon>Metazoa</taxon>
        <taxon>Ecdysozoa</taxon>
        <taxon>Arthropoda</taxon>
        <taxon>Chelicerata</taxon>
        <taxon>Arachnida</taxon>
        <taxon>Acari</taxon>
        <taxon>Parasitiformes</taxon>
        <taxon>Mesostigmata</taxon>
        <taxon>Gamasina</taxon>
        <taxon>Dermanyssoidea</taxon>
        <taxon>Laelapidae</taxon>
        <taxon>Tropilaelaps</taxon>
    </lineage>
</organism>
<reference evidence="1 2" key="1">
    <citation type="journal article" date="2017" name="Gigascience">
        <title>Draft genome of the honey bee ectoparasitic mite, Tropilaelaps mercedesae, is shaped by the parasitic life history.</title>
        <authorList>
            <person name="Dong X."/>
            <person name="Armstrong S.D."/>
            <person name="Xia D."/>
            <person name="Makepeace B.L."/>
            <person name="Darby A.C."/>
            <person name="Kadowaki T."/>
        </authorList>
    </citation>
    <scope>NUCLEOTIDE SEQUENCE [LARGE SCALE GENOMIC DNA]</scope>
    <source>
        <strain evidence="1">Wuxi-XJTLU</strain>
    </source>
</reference>
<dbReference type="Proteomes" id="UP000192247">
    <property type="component" value="Unassembled WGS sequence"/>
</dbReference>
<accession>A0A1V9XJH3</accession>
<keyword evidence="2" id="KW-1185">Reference proteome</keyword>
<dbReference type="AlphaFoldDB" id="A0A1V9XJH3"/>
<evidence type="ECO:0000313" key="2">
    <source>
        <dbReference type="Proteomes" id="UP000192247"/>
    </source>
</evidence>
<gene>
    <name evidence="1" type="ORF">BIW11_09630</name>
</gene>
<evidence type="ECO:0000313" key="1">
    <source>
        <dbReference type="EMBL" id="OQR73606.1"/>
    </source>
</evidence>
<dbReference type="EMBL" id="MNPL01009669">
    <property type="protein sequence ID" value="OQR73606.1"/>
    <property type="molecule type" value="Genomic_DNA"/>
</dbReference>
<name>A0A1V9XJH3_9ACAR</name>
<sequence length="151" mass="16489">MEITVAEFTMVAHYQVYLSRTHFPIARKTPREVNFADELSRTVKHAMYTADELSYRAQIITNELGTASKSPANVFLQSHAPTDEQAAYATGGKVGGLVGNIGGGGSYRGGRPLAGIGVHESTGNIEDRVFIVKESSRGSLRSAQEDRYRLR</sequence>
<comment type="caution">
    <text evidence="1">The sequence shown here is derived from an EMBL/GenBank/DDBJ whole genome shotgun (WGS) entry which is preliminary data.</text>
</comment>
<protein>
    <submittedName>
        <fullName evidence="1">Cuticle protein 10.9-like</fullName>
    </submittedName>
</protein>